<keyword evidence="3" id="KW-1185">Reference proteome</keyword>
<feature type="region of interest" description="Disordered" evidence="1">
    <location>
        <begin position="1"/>
        <end position="117"/>
    </location>
</feature>
<name>A0ABR3IQR8_9AGAR</name>
<reference evidence="3" key="1">
    <citation type="submission" date="2024-06" db="EMBL/GenBank/DDBJ databases">
        <title>Multi-omics analyses provide insights into the biosynthesis of the anticancer antibiotic pleurotin in Hohenbuehelia grisea.</title>
        <authorList>
            <person name="Weaver J.A."/>
            <person name="Alberti F."/>
        </authorList>
    </citation>
    <scope>NUCLEOTIDE SEQUENCE [LARGE SCALE GENOMIC DNA]</scope>
    <source>
        <strain evidence="3">T-177</strain>
    </source>
</reference>
<evidence type="ECO:0000313" key="2">
    <source>
        <dbReference type="EMBL" id="KAL0945643.1"/>
    </source>
</evidence>
<evidence type="ECO:0000313" key="3">
    <source>
        <dbReference type="Proteomes" id="UP001556367"/>
    </source>
</evidence>
<comment type="caution">
    <text evidence="2">The sequence shown here is derived from an EMBL/GenBank/DDBJ whole genome shotgun (WGS) entry which is preliminary data.</text>
</comment>
<organism evidence="2 3">
    <name type="scientific">Hohenbuehelia grisea</name>
    <dbReference type="NCBI Taxonomy" id="104357"/>
    <lineage>
        <taxon>Eukaryota</taxon>
        <taxon>Fungi</taxon>
        <taxon>Dikarya</taxon>
        <taxon>Basidiomycota</taxon>
        <taxon>Agaricomycotina</taxon>
        <taxon>Agaricomycetes</taxon>
        <taxon>Agaricomycetidae</taxon>
        <taxon>Agaricales</taxon>
        <taxon>Pleurotineae</taxon>
        <taxon>Pleurotaceae</taxon>
        <taxon>Hohenbuehelia</taxon>
    </lineage>
</organism>
<protein>
    <submittedName>
        <fullName evidence="2">Uncharacterized protein</fullName>
    </submittedName>
</protein>
<feature type="compositionally biased region" description="Polar residues" evidence="1">
    <location>
        <begin position="20"/>
        <end position="49"/>
    </location>
</feature>
<accession>A0ABR3IQR8</accession>
<proteinExistence type="predicted"/>
<evidence type="ECO:0000256" key="1">
    <source>
        <dbReference type="SAM" id="MobiDB-lite"/>
    </source>
</evidence>
<dbReference type="Proteomes" id="UP001556367">
    <property type="component" value="Unassembled WGS sequence"/>
</dbReference>
<feature type="compositionally biased region" description="Polar residues" evidence="1">
    <location>
        <begin position="273"/>
        <end position="283"/>
    </location>
</feature>
<feature type="region of interest" description="Disordered" evidence="1">
    <location>
        <begin position="271"/>
        <end position="293"/>
    </location>
</feature>
<dbReference type="EMBL" id="JASNQZ010000017">
    <property type="protein sequence ID" value="KAL0945643.1"/>
    <property type="molecule type" value="Genomic_DNA"/>
</dbReference>
<gene>
    <name evidence="2" type="ORF">HGRIS_014796</name>
</gene>
<sequence length="293" mass="31269">MAQSASPPSTRPGIHYRAMSNDSMKSLTSMGYMTSVPTSPSVIMTTYPGSESAHHANSASVHSLPYLPMHTAQSSPSPPLTTPSPDLLMSNPQNIINPFPYSPPRGSSSDEKHSRQGSRVLVYDDPTLPPPRAQTIDSFDQASLIAPSRRRFNPPAYSPPHVRQTSGLAHEYTPSYAEANIGRREGHRPYEKGSIDSQHSLETAVTTPPAVLQHLRGHSQETATTPGHGHSVSAGSISAIDEIVSPLGFDVTGTGTGTGTLEGRTVVTGESRMLQTAQPQVQSAGPRRLPVPR</sequence>